<dbReference type="CDD" id="cd04275">
    <property type="entry name" value="ZnMc_pappalysin_like"/>
    <property type="match status" value="1"/>
</dbReference>
<evidence type="ECO:0000256" key="4">
    <source>
        <dbReference type="ARBA" id="ARBA00022729"/>
    </source>
</evidence>
<evidence type="ECO:0000256" key="6">
    <source>
        <dbReference type="ARBA" id="ARBA00022833"/>
    </source>
</evidence>
<feature type="domain" description="Peptidase M43 pregnancy-associated plasma-A" evidence="9">
    <location>
        <begin position="156"/>
        <end position="252"/>
    </location>
</feature>
<dbReference type="PANTHER" id="PTHR47466:SF1">
    <property type="entry name" value="METALLOPROTEASE MEP1 (AFU_ORTHOLOGUE AFUA_1G07730)-RELATED"/>
    <property type="match status" value="1"/>
</dbReference>
<dbReference type="Pfam" id="PF05572">
    <property type="entry name" value="Peptidase_M43"/>
    <property type="match status" value="1"/>
</dbReference>
<proteinExistence type="inferred from homology"/>
<evidence type="ECO:0000313" key="11">
    <source>
        <dbReference type="Proteomes" id="UP001244341"/>
    </source>
</evidence>
<keyword evidence="11" id="KW-1185">Reference proteome</keyword>
<evidence type="ECO:0000256" key="2">
    <source>
        <dbReference type="ARBA" id="ARBA00022670"/>
    </source>
</evidence>
<evidence type="ECO:0000256" key="7">
    <source>
        <dbReference type="ARBA" id="ARBA00023049"/>
    </source>
</evidence>
<dbReference type="SUPFAM" id="SSF55486">
    <property type="entry name" value="Metalloproteases ('zincins'), catalytic domain"/>
    <property type="match status" value="1"/>
</dbReference>
<evidence type="ECO:0000313" key="10">
    <source>
        <dbReference type="EMBL" id="WIA12164.1"/>
    </source>
</evidence>
<evidence type="ECO:0000256" key="8">
    <source>
        <dbReference type="ARBA" id="ARBA00023157"/>
    </source>
</evidence>
<keyword evidence="3" id="KW-0479">Metal-binding</keyword>
<keyword evidence="7" id="KW-0482">Metalloprotease</keyword>
<keyword evidence="2" id="KW-0645">Protease</keyword>
<keyword evidence="5" id="KW-0378">Hydrolase</keyword>
<gene>
    <name evidence="10" type="ORF">OEZ85_012236</name>
</gene>
<keyword evidence="8" id="KW-1015">Disulfide bond</keyword>
<dbReference type="PANTHER" id="PTHR47466">
    <property type="match status" value="1"/>
</dbReference>
<evidence type="ECO:0000256" key="5">
    <source>
        <dbReference type="ARBA" id="ARBA00022801"/>
    </source>
</evidence>
<dbReference type="EMBL" id="CP126210">
    <property type="protein sequence ID" value="WIA12164.1"/>
    <property type="molecule type" value="Genomic_DNA"/>
</dbReference>
<dbReference type="Gene3D" id="3.40.390.10">
    <property type="entry name" value="Collagenase (Catalytic Domain)"/>
    <property type="match status" value="1"/>
</dbReference>
<dbReference type="InterPro" id="IPR024079">
    <property type="entry name" value="MetalloPept_cat_dom_sf"/>
</dbReference>
<keyword evidence="6" id="KW-0862">Zinc</keyword>
<accession>A0ABY8TSR0</accession>
<dbReference type="InterPro" id="IPR008754">
    <property type="entry name" value="Peptidase_M43"/>
</dbReference>
<name>A0ABY8TSR0_TETOB</name>
<dbReference type="Proteomes" id="UP001244341">
    <property type="component" value="Chromosome 3b"/>
</dbReference>
<evidence type="ECO:0000256" key="1">
    <source>
        <dbReference type="ARBA" id="ARBA00008721"/>
    </source>
</evidence>
<evidence type="ECO:0000256" key="3">
    <source>
        <dbReference type="ARBA" id="ARBA00022723"/>
    </source>
</evidence>
<organism evidence="10 11">
    <name type="scientific">Tetradesmus obliquus</name>
    <name type="common">Green alga</name>
    <name type="synonym">Acutodesmus obliquus</name>
    <dbReference type="NCBI Taxonomy" id="3088"/>
    <lineage>
        <taxon>Eukaryota</taxon>
        <taxon>Viridiplantae</taxon>
        <taxon>Chlorophyta</taxon>
        <taxon>core chlorophytes</taxon>
        <taxon>Chlorophyceae</taxon>
        <taxon>CS clade</taxon>
        <taxon>Sphaeropleales</taxon>
        <taxon>Scenedesmaceae</taxon>
        <taxon>Tetradesmus</taxon>
    </lineage>
</organism>
<keyword evidence="4" id="KW-0732">Signal</keyword>
<protein>
    <recommendedName>
        <fullName evidence="9">Peptidase M43 pregnancy-associated plasma-A domain-containing protein</fullName>
    </recommendedName>
</protein>
<sequence>MTATDHHDIQSTLSRLRLSSNRASQQQAGIMSIASVATPTSLTVDLYFHVISGDTANATVNAPVELLAQQLDVMNGAYGPFDIRFALKGVTRVQSEDWATTEINTGAETAMKARLRKGGATDLNIYIIRPTSGTLGWSTFPWEMAKLGQQFDGVVVHVGTLPGGTMAPYNQGYTMVHEVGHWLGLLHVFENGCSSIGDSVEDTAPQATAAYGCPLQRKTCPGNLKDPVTNYMGYTDDACMNGFTRGQADRILSMWGVYRGSHPQHSTYRPSPLLLQAPIMA</sequence>
<reference evidence="10 11" key="1">
    <citation type="submission" date="2023-05" db="EMBL/GenBank/DDBJ databases">
        <title>A 100% complete, gapless, phased diploid assembly of the Scenedesmus obliquus UTEX 3031 genome.</title>
        <authorList>
            <person name="Biondi T.C."/>
            <person name="Hanschen E.R."/>
            <person name="Kwon T."/>
            <person name="Eng W."/>
            <person name="Kruse C.P.S."/>
            <person name="Koehler S.I."/>
            <person name="Kunde Y."/>
            <person name="Gleasner C.D."/>
            <person name="You Mak K.T."/>
            <person name="Polle J."/>
            <person name="Hovde B.T."/>
            <person name="Starkenburg S.R."/>
        </authorList>
    </citation>
    <scope>NUCLEOTIDE SEQUENCE [LARGE SCALE GENOMIC DNA]</scope>
    <source>
        <strain evidence="10 11">DOE0152z</strain>
    </source>
</reference>
<evidence type="ECO:0000259" key="9">
    <source>
        <dbReference type="Pfam" id="PF05572"/>
    </source>
</evidence>
<comment type="similarity">
    <text evidence="1">Belongs to the peptidase M43B family.</text>
</comment>